<dbReference type="RefSeq" id="WP_011462110.1">
    <property type="nucleotide sequence ID" value="NC_007907.1"/>
</dbReference>
<keyword evidence="1" id="KW-0805">Transcription regulation</keyword>
<keyword evidence="3" id="KW-0804">Transcription</keyword>
<name>Q24N34_DESHY</name>
<dbReference type="GO" id="GO:0003677">
    <property type="term" value="F:DNA binding"/>
    <property type="evidence" value="ECO:0007669"/>
    <property type="project" value="UniProtKB-KW"/>
</dbReference>
<dbReference type="InterPro" id="IPR036390">
    <property type="entry name" value="WH_DNA-bd_sf"/>
</dbReference>
<dbReference type="SUPFAM" id="SSF46785">
    <property type="entry name" value="Winged helix' DNA-binding domain"/>
    <property type="match status" value="1"/>
</dbReference>
<evidence type="ECO:0000259" key="5">
    <source>
        <dbReference type="PROSITE" id="PS51063"/>
    </source>
</evidence>
<dbReference type="InterPro" id="IPR014710">
    <property type="entry name" value="RmlC-like_jellyroll"/>
</dbReference>
<dbReference type="KEGG" id="dsy:DSY4769"/>
<proteinExistence type="predicted"/>
<dbReference type="STRING" id="138119.DSY4769"/>
<feature type="domain" description="HTH crp-type" evidence="5">
    <location>
        <begin position="140"/>
        <end position="212"/>
    </location>
</feature>
<evidence type="ECO:0000256" key="3">
    <source>
        <dbReference type="ARBA" id="ARBA00023163"/>
    </source>
</evidence>
<evidence type="ECO:0000313" key="7">
    <source>
        <dbReference type="Proteomes" id="UP000001946"/>
    </source>
</evidence>
<evidence type="ECO:0008006" key="8">
    <source>
        <dbReference type="Google" id="ProtNLM"/>
    </source>
</evidence>
<dbReference type="EMBL" id="AP008230">
    <property type="protein sequence ID" value="BAE86558.1"/>
    <property type="molecule type" value="Genomic_DNA"/>
</dbReference>
<dbReference type="InterPro" id="IPR036388">
    <property type="entry name" value="WH-like_DNA-bd_sf"/>
</dbReference>
<protein>
    <recommendedName>
        <fullName evidence="8">Crp/Fnr family transcriptional regulator</fullName>
    </recommendedName>
</protein>
<dbReference type="GO" id="GO:0005829">
    <property type="term" value="C:cytosol"/>
    <property type="evidence" value="ECO:0007669"/>
    <property type="project" value="TreeGrafter"/>
</dbReference>
<dbReference type="Gene3D" id="2.60.120.10">
    <property type="entry name" value="Jelly Rolls"/>
    <property type="match status" value="1"/>
</dbReference>
<dbReference type="PANTHER" id="PTHR24567:SF74">
    <property type="entry name" value="HTH-TYPE TRANSCRIPTIONAL REGULATOR ARCR"/>
    <property type="match status" value="1"/>
</dbReference>
<feature type="domain" description="Cyclic nucleotide-binding" evidence="4">
    <location>
        <begin position="7"/>
        <end position="127"/>
    </location>
</feature>
<dbReference type="HOGENOM" id="CLU_075053_3_2_9"/>
<evidence type="ECO:0000313" key="6">
    <source>
        <dbReference type="EMBL" id="BAE86558.1"/>
    </source>
</evidence>
<dbReference type="PROSITE" id="PS51063">
    <property type="entry name" value="HTH_CRP_2"/>
    <property type="match status" value="1"/>
</dbReference>
<reference evidence="6 7" key="1">
    <citation type="journal article" date="2006" name="J. Bacteriol.">
        <title>Complete genome sequence of the dehalorespiring bacterium Desulfitobacterium hafniense Y51 and comparison with Dehalococcoides ethenogenes 195.</title>
        <authorList>
            <person name="Nonaka H."/>
            <person name="Keresztes G."/>
            <person name="Shinoda Y."/>
            <person name="Ikenaga Y."/>
            <person name="Abe M."/>
            <person name="Naito K."/>
            <person name="Inatomi K."/>
            <person name="Furukawa K."/>
            <person name="Inui M."/>
            <person name="Yukawa H."/>
        </authorList>
    </citation>
    <scope>NUCLEOTIDE SEQUENCE [LARGE SCALE GENOMIC DNA]</scope>
    <source>
        <strain evidence="6 7">Y51</strain>
    </source>
</reference>
<dbReference type="Proteomes" id="UP000001946">
    <property type="component" value="Chromosome"/>
</dbReference>
<dbReference type="InterPro" id="IPR018490">
    <property type="entry name" value="cNMP-bd_dom_sf"/>
</dbReference>
<dbReference type="Pfam" id="PF00027">
    <property type="entry name" value="cNMP_binding"/>
    <property type="match status" value="1"/>
</dbReference>
<evidence type="ECO:0000256" key="1">
    <source>
        <dbReference type="ARBA" id="ARBA00023015"/>
    </source>
</evidence>
<dbReference type="PANTHER" id="PTHR24567">
    <property type="entry name" value="CRP FAMILY TRANSCRIPTIONAL REGULATORY PROTEIN"/>
    <property type="match status" value="1"/>
</dbReference>
<dbReference type="InterPro" id="IPR012318">
    <property type="entry name" value="HTH_CRP"/>
</dbReference>
<dbReference type="CDD" id="cd00038">
    <property type="entry name" value="CAP_ED"/>
    <property type="match status" value="1"/>
</dbReference>
<dbReference type="SUPFAM" id="SSF51206">
    <property type="entry name" value="cAMP-binding domain-like"/>
    <property type="match status" value="1"/>
</dbReference>
<dbReference type="Pfam" id="PF13545">
    <property type="entry name" value="HTH_Crp_2"/>
    <property type="match status" value="1"/>
</dbReference>
<dbReference type="InterPro" id="IPR050397">
    <property type="entry name" value="Env_Response_Regulators"/>
</dbReference>
<gene>
    <name evidence="6" type="ordered locus">DSY4769</name>
</gene>
<dbReference type="Gene3D" id="1.10.10.10">
    <property type="entry name" value="Winged helix-like DNA-binding domain superfamily/Winged helix DNA-binding domain"/>
    <property type="match status" value="1"/>
</dbReference>
<evidence type="ECO:0000256" key="2">
    <source>
        <dbReference type="ARBA" id="ARBA00023125"/>
    </source>
</evidence>
<dbReference type="InterPro" id="IPR000595">
    <property type="entry name" value="cNMP-bd_dom"/>
</dbReference>
<dbReference type="eggNOG" id="COG0664">
    <property type="taxonomic scope" value="Bacteria"/>
</dbReference>
<organism evidence="6 7">
    <name type="scientific">Desulfitobacterium hafniense (strain Y51)</name>
    <dbReference type="NCBI Taxonomy" id="138119"/>
    <lineage>
        <taxon>Bacteria</taxon>
        <taxon>Bacillati</taxon>
        <taxon>Bacillota</taxon>
        <taxon>Clostridia</taxon>
        <taxon>Eubacteriales</taxon>
        <taxon>Desulfitobacteriaceae</taxon>
        <taxon>Desulfitobacterium</taxon>
    </lineage>
</organism>
<dbReference type="AlphaFoldDB" id="Q24N34"/>
<keyword evidence="2" id="KW-0238">DNA-binding</keyword>
<keyword evidence="7" id="KW-1185">Reference proteome</keyword>
<dbReference type="SMART" id="SM00100">
    <property type="entry name" value="cNMP"/>
    <property type="match status" value="1"/>
</dbReference>
<accession>Q24N34</accession>
<evidence type="ECO:0000259" key="4">
    <source>
        <dbReference type="PROSITE" id="PS50042"/>
    </source>
</evidence>
<dbReference type="GO" id="GO:0003700">
    <property type="term" value="F:DNA-binding transcription factor activity"/>
    <property type="evidence" value="ECO:0007669"/>
    <property type="project" value="TreeGrafter"/>
</dbReference>
<dbReference type="SMART" id="SM00419">
    <property type="entry name" value="HTH_CRP"/>
    <property type="match status" value="1"/>
</dbReference>
<sequence length="220" mass="25069">MLAIYTKYYNLDDHTKELLAHLGTPREYKPGEFIYHQDEPASGLVYLEEGRIKNLALYPDGTEKALCILEAPSITGETAVIDGGTSICSAMAVTRVRIVFIPREKAQELLYSNPNLMMLILNYMALKMRSMQMQAQEIVSNTPQRLAYLLLNYKKYGIFVHNEHDPRLYIKHDELASFIGTTRPKITEHLNVFMAKGLIEKGRGYIVIKDTEGLKKISKL</sequence>
<dbReference type="PROSITE" id="PS50042">
    <property type="entry name" value="CNMP_BINDING_3"/>
    <property type="match status" value="1"/>
</dbReference>